<reference evidence="2" key="1">
    <citation type="submission" date="2020-06" db="EMBL/GenBank/DDBJ databases">
        <authorList>
            <person name="Li T."/>
            <person name="Hu X."/>
            <person name="Zhang T."/>
            <person name="Song X."/>
            <person name="Zhang H."/>
            <person name="Dai N."/>
            <person name="Sheng W."/>
            <person name="Hou X."/>
            <person name="Wei L."/>
        </authorList>
    </citation>
    <scope>NUCLEOTIDE SEQUENCE</scope>
    <source>
        <strain evidence="2">G02</strain>
        <tissue evidence="2">Leaf</tissue>
    </source>
</reference>
<name>A0AAW2LDH2_SESRA</name>
<feature type="region of interest" description="Disordered" evidence="1">
    <location>
        <begin position="141"/>
        <end position="162"/>
    </location>
</feature>
<reference evidence="2" key="2">
    <citation type="journal article" date="2024" name="Plant">
        <title>Genomic evolution and insights into agronomic trait innovations of Sesamum species.</title>
        <authorList>
            <person name="Miao H."/>
            <person name="Wang L."/>
            <person name="Qu L."/>
            <person name="Liu H."/>
            <person name="Sun Y."/>
            <person name="Le M."/>
            <person name="Wang Q."/>
            <person name="Wei S."/>
            <person name="Zheng Y."/>
            <person name="Lin W."/>
            <person name="Duan Y."/>
            <person name="Cao H."/>
            <person name="Xiong S."/>
            <person name="Wang X."/>
            <person name="Wei L."/>
            <person name="Li C."/>
            <person name="Ma Q."/>
            <person name="Ju M."/>
            <person name="Zhao R."/>
            <person name="Li G."/>
            <person name="Mu C."/>
            <person name="Tian Q."/>
            <person name="Mei H."/>
            <person name="Zhang T."/>
            <person name="Gao T."/>
            <person name="Zhang H."/>
        </authorList>
    </citation>
    <scope>NUCLEOTIDE SEQUENCE</scope>
    <source>
        <strain evidence="2">G02</strain>
    </source>
</reference>
<protein>
    <submittedName>
        <fullName evidence="2">Uncharacterized protein</fullName>
    </submittedName>
</protein>
<dbReference type="PANTHER" id="PTHR33448">
    <property type="entry name" value="CHLOROPLAST PROTEIN HCF243-RELATED"/>
    <property type="match status" value="1"/>
</dbReference>
<feature type="region of interest" description="Disordered" evidence="1">
    <location>
        <begin position="1"/>
        <end position="82"/>
    </location>
</feature>
<gene>
    <name evidence="2" type="ORF">Sradi_5503300</name>
</gene>
<feature type="compositionally biased region" description="Basic and acidic residues" evidence="1">
    <location>
        <begin position="212"/>
        <end position="222"/>
    </location>
</feature>
<accession>A0AAW2LDH2</accession>
<feature type="region of interest" description="Disordered" evidence="1">
    <location>
        <begin position="198"/>
        <end position="222"/>
    </location>
</feature>
<dbReference type="AlphaFoldDB" id="A0AAW2LDH2"/>
<feature type="compositionally biased region" description="Polar residues" evidence="1">
    <location>
        <begin position="1"/>
        <end position="13"/>
    </location>
</feature>
<dbReference type="PANTHER" id="PTHR33448:SF10">
    <property type="entry name" value="PROTAMINE P1 FAMILY PROTEIN"/>
    <property type="match status" value="1"/>
</dbReference>
<comment type="caution">
    <text evidence="2">The sequence shown here is derived from an EMBL/GenBank/DDBJ whole genome shotgun (WGS) entry which is preliminary data.</text>
</comment>
<sequence length="222" mass="24558">MKASSKRISSPSAAEQFPRPLMTFLKSKSRGRSRSTPMFASAVTEPTQDPSSPEVTCIGQVRTSSSAESNAKKPGGSSPNRRPCSLLKKALFCGQSSLRFHCRKRSSLCKWGSFLRFDCFKKVDTAEDSFKVCSNQKSAKRENVVGGNDRNSNSSADESSSPLRHASILTRCKSAPHGSMSLRGRFWGLIKLKMRQNQGNCKSPAMKMQWKSQERAKKVVKN</sequence>
<evidence type="ECO:0000313" key="2">
    <source>
        <dbReference type="EMBL" id="KAL0316251.1"/>
    </source>
</evidence>
<feature type="compositionally biased region" description="Polar residues" evidence="1">
    <location>
        <begin position="34"/>
        <end position="54"/>
    </location>
</feature>
<dbReference type="EMBL" id="JACGWJ010000025">
    <property type="protein sequence ID" value="KAL0316251.1"/>
    <property type="molecule type" value="Genomic_DNA"/>
</dbReference>
<organism evidence="2">
    <name type="scientific">Sesamum radiatum</name>
    <name type="common">Black benniseed</name>
    <dbReference type="NCBI Taxonomy" id="300843"/>
    <lineage>
        <taxon>Eukaryota</taxon>
        <taxon>Viridiplantae</taxon>
        <taxon>Streptophyta</taxon>
        <taxon>Embryophyta</taxon>
        <taxon>Tracheophyta</taxon>
        <taxon>Spermatophyta</taxon>
        <taxon>Magnoliopsida</taxon>
        <taxon>eudicotyledons</taxon>
        <taxon>Gunneridae</taxon>
        <taxon>Pentapetalae</taxon>
        <taxon>asterids</taxon>
        <taxon>lamiids</taxon>
        <taxon>Lamiales</taxon>
        <taxon>Pedaliaceae</taxon>
        <taxon>Sesamum</taxon>
    </lineage>
</organism>
<feature type="compositionally biased region" description="Low complexity" evidence="1">
    <location>
        <begin position="148"/>
        <end position="161"/>
    </location>
</feature>
<proteinExistence type="predicted"/>
<evidence type="ECO:0000256" key="1">
    <source>
        <dbReference type="SAM" id="MobiDB-lite"/>
    </source>
</evidence>